<protein>
    <submittedName>
        <fullName evidence="2">Uncharacterized protein</fullName>
    </submittedName>
</protein>
<dbReference type="EMBL" id="MDYQ01000097">
    <property type="protein sequence ID" value="PRP82707.1"/>
    <property type="molecule type" value="Genomic_DNA"/>
</dbReference>
<dbReference type="SUPFAM" id="SSF56672">
    <property type="entry name" value="DNA/RNA polymerases"/>
    <property type="match status" value="1"/>
</dbReference>
<comment type="caution">
    <text evidence="2">The sequence shown here is derived from an EMBL/GenBank/DDBJ whole genome shotgun (WGS) entry which is preliminary data.</text>
</comment>
<proteinExistence type="predicted"/>
<dbReference type="AlphaFoldDB" id="A0A2P6NFI3"/>
<name>A0A2P6NFI3_9EUKA</name>
<evidence type="ECO:0000256" key="1">
    <source>
        <dbReference type="SAM" id="MobiDB-lite"/>
    </source>
</evidence>
<evidence type="ECO:0000313" key="3">
    <source>
        <dbReference type="Proteomes" id="UP000241769"/>
    </source>
</evidence>
<organism evidence="2 3">
    <name type="scientific">Planoprotostelium fungivorum</name>
    <dbReference type="NCBI Taxonomy" id="1890364"/>
    <lineage>
        <taxon>Eukaryota</taxon>
        <taxon>Amoebozoa</taxon>
        <taxon>Evosea</taxon>
        <taxon>Variosea</taxon>
        <taxon>Cavosteliida</taxon>
        <taxon>Cavosteliaceae</taxon>
        <taxon>Planoprotostelium</taxon>
    </lineage>
</organism>
<evidence type="ECO:0000313" key="2">
    <source>
        <dbReference type="EMBL" id="PRP82707.1"/>
    </source>
</evidence>
<gene>
    <name evidence="2" type="ORF">PROFUN_09969</name>
</gene>
<reference evidence="2 3" key="1">
    <citation type="journal article" date="2018" name="Genome Biol. Evol.">
        <title>Multiple Roots of Fruiting Body Formation in Amoebozoa.</title>
        <authorList>
            <person name="Hillmann F."/>
            <person name="Forbes G."/>
            <person name="Novohradska S."/>
            <person name="Ferling I."/>
            <person name="Riege K."/>
            <person name="Groth M."/>
            <person name="Westermann M."/>
            <person name="Marz M."/>
            <person name="Spaller T."/>
            <person name="Winckler T."/>
            <person name="Schaap P."/>
            <person name="Glockner G."/>
        </authorList>
    </citation>
    <scope>NUCLEOTIDE SEQUENCE [LARGE SCALE GENOMIC DNA]</scope>
    <source>
        <strain evidence="2 3">Jena</strain>
    </source>
</reference>
<accession>A0A2P6NFI3</accession>
<keyword evidence="3" id="KW-1185">Reference proteome</keyword>
<dbReference type="InterPro" id="IPR043502">
    <property type="entry name" value="DNA/RNA_pol_sf"/>
</dbReference>
<feature type="compositionally biased region" description="Basic residues" evidence="1">
    <location>
        <begin position="231"/>
        <end position="242"/>
    </location>
</feature>
<dbReference type="Proteomes" id="UP000241769">
    <property type="component" value="Unassembled WGS sequence"/>
</dbReference>
<sequence>MKSAKHVGSAILSWSKVLMLDFVYNCFYQHHDKTEVDLLYTDTDSIYMQARISKHETRFHVMRDDAEAIENWTAHTNNTSYVAKAPMTIAFSHSAQDNSSEHARGKLEWCGVPESIGARSQAISEQSIDHSFAFNCAAMYFIVEDIGHRPITRKRRDSDPTTKAEELLVPSRVKKLSPIKNIKDGLQTISSLQLLGSITSIFLRCSALQMTVYPAPSDQMAKRLKQEQERIKRRRTYTKRRVQSQAYLDRE</sequence>
<feature type="region of interest" description="Disordered" evidence="1">
    <location>
        <begin position="228"/>
        <end position="251"/>
    </location>
</feature>
<dbReference type="InParanoid" id="A0A2P6NFI3"/>